<organism evidence="1">
    <name type="scientific">[Clostridium] nexile</name>
    <dbReference type="NCBI Taxonomy" id="29361"/>
    <lineage>
        <taxon>Bacteria</taxon>
        <taxon>Bacillati</taxon>
        <taxon>Bacillota</taxon>
        <taxon>Clostridia</taxon>
        <taxon>Lachnospirales</taxon>
        <taxon>Lachnospiraceae</taxon>
        <taxon>Tyzzerella</taxon>
    </lineage>
</organism>
<proteinExistence type="predicted"/>
<dbReference type="Pfam" id="PF16264">
    <property type="entry name" value="SatD"/>
    <property type="match status" value="1"/>
</dbReference>
<dbReference type="AlphaFoldDB" id="A0A6N2RZ66"/>
<protein>
    <submittedName>
        <fullName evidence="1">Uncharacterized protein</fullName>
    </submittedName>
</protein>
<dbReference type="EMBL" id="CACRTG010000002">
    <property type="protein sequence ID" value="VYS84740.1"/>
    <property type="molecule type" value="Genomic_DNA"/>
</dbReference>
<evidence type="ECO:0000313" key="1">
    <source>
        <dbReference type="EMBL" id="VYS84740.1"/>
    </source>
</evidence>
<gene>
    <name evidence="1" type="ORF">CNLFYP112_01021</name>
</gene>
<reference evidence="1" key="1">
    <citation type="submission" date="2019-11" db="EMBL/GenBank/DDBJ databases">
        <authorList>
            <person name="Feng L."/>
        </authorList>
    </citation>
    <scope>NUCLEOTIDE SEQUENCE</scope>
    <source>
        <strain evidence="1">CnexileLFYP112</strain>
    </source>
</reference>
<sequence length="282" mass="33137">MRYAAVMFDVIESRKYSERYEVQQMLMNCIDYLNGIYRDSIKKEVVSSAGDEFQGLFLDLQSAFVYIRKLQILIYPIKIRCGIGYGEIKYDVEEWTSAAFDGEAYYLARAAIVSIGKQKNNAICFHTKSLYDKYLNVLCSSDMQVKTSQSQTAQLIELVADIMLPLVYREEDKKFYEFILESRQILIEQGQKNKGKDKYRENMILNVEYAFAFENREHYMKKENKEVTFCMDEFWAFGMATEIARIMNTTRQNIDRYISSGKIKESRTMDKAIFELLGEDIW</sequence>
<name>A0A6N2RZ66_9FIRM</name>
<dbReference type="InterPro" id="IPR032580">
    <property type="entry name" value="SatD"/>
</dbReference>
<accession>A0A6N2RZ66</accession>